<gene>
    <name evidence="1" type="ORF">rCG_56867</name>
</gene>
<reference evidence="1" key="1">
    <citation type="journal article" date="2005" name="Genome Res.">
        <title>Gene and alternative splicing annotation with AIR.</title>
        <authorList>
            <person name="Florea L."/>
            <person name="Di Francesco V."/>
            <person name="Miller J."/>
            <person name="Turner R."/>
            <person name="Yao A."/>
            <person name="Harris M."/>
            <person name="Walenz B."/>
            <person name="Mobarry C."/>
            <person name="Merkulov G.V."/>
            <person name="Charlab R."/>
            <person name="Dew I."/>
            <person name="Deng Z."/>
            <person name="Istrail S."/>
            <person name="Li P."/>
            <person name="Sutton G."/>
        </authorList>
    </citation>
    <scope>NUCLEOTIDE SEQUENCE</scope>
    <source>
        <strain evidence="1">BN</strain>
    </source>
</reference>
<evidence type="ECO:0000313" key="1">
    <source>
        <dbReference type="EMBL" id="EDL87982.1"/>
    </source>
</evidence>
<accession>A6KNT8</accession>
<dbReference type="Proteomes" id="UP000234681">
    <property type="component" value="Chromosome X"/>
</dbReference>
<protein>
    <submittedName>
        <fullName evidence="1">RCG56867, isoform CRA_a</fullName>
    </submittedName>
</protein>
<dbReference type="EMBL" id="CH474076">
    <property type="protein sequence ID" value="EDL87981.1"/>
    <property type="molecule type" value="Genomic_DNA"/>
</dbReference>
<name>A6KNT8_RAT</name>
<reference evidence="1" key="2">
    <citation type="submission" date="2005-07" db="EMBL/GenBank/DDBJ databases">
        <authorList>
            <person name="Mural R.J."/>
            <person name="Li P.W."/>
            <person name="Adams M.D."/>
            <person name="Amanatides P.G."/>
            <person name="Baden-Tillson H."/>
            <person name="Barnstead M."/>
            <person name="Chin S.H."/>
            <person name="Dew I."/>
            <person name="Evans C.A."/>
            <person name="Ferriera S."/>
            <person name="Flanigan M."/>
            <person name="Fosler C."/>
            <person name="Glodek A."/>
            <person name="Gu Z."/>
            <person name="Holt R.A."/>
            <person name="Jennings D."/>
            <person name="Kraft C.L."/>
            <person name="Lu F."/>
            <person name="Nguyen T."/>
            <person name="Nusskern D.R."/>
            <person name="Pfannkoch C.M."/>
            <person name="Sitter C."/>
            <person name="Sutton G.G."/>
            <person name="Venter J.C."/>
            <person name="Wang Z."/>
            <person name="Woodage T."/>
            <person name="Zheng X.H."/>
            <person name="Zhong F."/>
        </authorList>
    </citation>
    <scope>NUCLEOTIDE SEQUENCE</scope>
    <source>
        <strain evidence="1">BN</strain>
        <strain evidence="2">BN, Sprague-Dawley</strain>
    </source>
</reference>
<dbReference type="EMBL" id="CH474076">
    <property type="protein sequence ID" value="EDL87982.1"/>
    <property type="molecule type" value="Genomic_DNA"/>
</dbReference>
<organism evidence="1 2">
    <name type="scientific">Rattus norvegicus</name>
    <name type="common">Rat</name>
    <dbReference type="NCBI Taxonomy" id="10116"/>
    <lineage>
        <taxon>Eukaryota</taxon>
        <taxon>Metazoa</taxon>
        <taxon>Chordata</taxon>
        <taxon>Craniata</taxon>
        <taxon>Vertebrata</taxon>
        <taxon>Euteleostomi</taxon>
        <taxon>Mammalia</taxon>
        <taxon>Eutheria</taxon>
        <taxon>Euarchontoglires</taxon>
        <taxon>Glires</taxon>
        <taxon>Rodentia</taxon>
        <taxon>Myomorpha</taxon>
        <taxon>Muroidea</taxon>
        <taxon>Muridae</taxon>
        <taxon>Murinae</taxon>
        <taxon>Rattus</taxon>
    </lineage>
</organism>
<reference evidence="2" key="3">
    <citation type="submission" date="2005-09" db="EMBL/GenBank/DDBJ databases">
        <authorList>
            <person name="Mural R.J."/>
            <person name="Li P.W."/>
            <person name="Adams M.D."/>
            <person name="Amanatides P.G."/>
            <person name="Baden-Tillson H."/>
            <person name="Barnstead M."/>
            <person name="Chin S.H."/>
            <person name="Dew I."/>
            <person name="Evans C.A."/>
            <person name="Ferriera S."/>
            <person name="Flanigan M."/>
            <person name="Fosler C."/>
            <person name="Glodek A."/>
            <person name="Gu Z."/>
            <person name="Holt R.A."/>
            <person name="Jennings D."/>
            <person name="Kraft C.L."/>
            <person name="Lu F."/>
            <person name="Nguyen T."/>
            <person name="Nusskern D.R."/>
            <person name="Pfannkoch C.M."/>
            <person name="Sitter C."/>
            <person name="Sutton G.G."/>
            <person name="Venter J.C."/>
            <person name="Wang Z."/>
            <person name="Woodage T."/>
            <person name="Zheng X.H."/>
            <person name="Zhong F."/>
        </authorList>
    </citation>
    <scope>NUCLEOTIDE SEQUENCE [LARGE SCALE GENOMIC DNA]</scope>
    <source>
        <strain>BN</strain>
        <strain evidence="2">Sprague-Dawley</strain>
    </source>
</reference>
<dbReference type="AlphaFoldDB" id="A6KNT8"/>
<evidence type="ECO:0000313" key="2">
    <source>
        <dbReference type="Proteomes" id="UP000234681"/>
    </source>
</evidence>
<proteinExistence type="predicted"/>
<sequence>MQEPEETLWLQGSSRCVSRYFYTCVCVQKSEALDPPELGLLAVLRHLTWMLGT</sequence>